<name>A0A137NQK1_CONC2</name>
<dbReference type="EMBL" id="KQ965008">
    <property type="protein sequence ID" value="KXN65039.1"/>
    <property type="molecule type" value="Genomic_DNA"/>
</dbReference>
<dbReference type="AlphaFoldDB" id="A0A137NQK1"/>
<proteinExistence type="predicted"/>
<keyword evidence="2" id="KW-1185">Reference proteome</keyword>
<reference evidence="1 2" key="1">
    <citation type="journal article" date="2015" name="Genome Biol. Evol.">
        <title>Phylogenomic analyses indicate that early fungi evolved digesting cell walls of algal ancestors of land plants.</title>
        <authorList>
            <person name="Chang Y."/>
            <person name="Wang S."/>
            <person name="Sekimoto S."/>
            <person name="Aerts A.L."/>
            <person name="Choi C."/>
            <person name="Clum A."/>
            <person name="LaButti K.M."/>
            <person name="Lindquist E.A."/>
            <person name="Yee Ngan C."/>
            <person name="Ohm R.A."/>
            <person name="Salamov A.A."/>
            <person name="Grigoriev I.V."/>
            <person name="Spatafora J.W."/>
            <person name="Berbee M.L."/>
        </authorList>
    </citation>
    <scope>NUCLEOTIDE SEQUENCE [LARGE SCALE GENOMIC DNA]</scope>
    <source>
        <strain evidence="1 2">NRRL 28638</strain>
    </source>
</reference>
<protein>
    <recommendedName>
        <fullName evidence="3">BRO1 domain-containing protein</fullName>
    </recommendedName>
</protein>
<evidence type="ECO:0000313" key="2">
    <source>
        <dbReference type="Proteomes" id="UP000070444"/>
    </source>
</evidence>
<dbReference type="Proteomes" id="UP000070444">
    <property type="component" value="Unassembled WGS sequence"/>
</dbReference>
<evidence type="ECO:0008006" key="3">
    <source>
        <dbReference type="Google" id="ProtNLM"/>
    </source>
</evidence>
<evidence type="ECO:0000313" key="1">
    <source>
        <dbReference type="EMBL" id="KXN65039.1"/>
    </source>
</evidence>
<gene>
    <name evidence="1" type="ORF">CONCODRAFT_13521</name>
</gene>
<sequence length="72" mass="8233">MFNIRASVCQAMFIYSTYLFFQGSGKQSLEYFHQGYLMASALGIHKDIPGLNEMDKDERSSQLETFKPTISN</sequence>
<organism evidence="1 2">
    <name type="scientific">Conidiobolus coronatus (strain ATCC 28846 / CBS 209.66 / NRRL 28638)</name>
    <name type="common">Delacroixia coronata</name>
    <dbReference type="NCBI Taxonomy" id="796925"/>
    <lineage>
        <taxon>Eukaryota</taxon>
        <taxon>Fungi</taxon>
        <taxon>Fungi incertae sedis</taxon>
        <taxon>Zoopagomycota</taxon>
        <taxon>Entomophthoromycotina</taxon>
        <taxon>Entomophthoromycetes</taxon>
        <taxon>Entomophthorales</taxon>
        <taxon>Ancylistaceae</taxon>
        <taxon>Conidiobolus</taxon>
    </lineage>
</organism>
<accession>A0A137NQK1</accession>